<accession>B8M8P8</accession>
<dbReference type="Gene3D" id="2.30.29.30">
    <property type="entry name" value="Pleckstrin-homology domain (PH domain)/Phosphotyrosine-binding domain (PTB)"/>
    <property type="match status" value="1"/>
</dbReference>
<feature type="compositionally biased region" description="Acidic residues" evidence="3">
    <location>
        <begin position="338"/>
        <end position="348"/>
    </location>
</feature>
<feature type="compositionally biased region" description="Polar residues" evidence="3">
    <location>
        <begin position="246"/>
        <end position="262"/>
    </location>
</feature>
<evidence type="ECO:0000313" key="6">
    <source>
        <dbReference type="Proteomes" id="UP000001745"/>
    </source>
</evidence>
<feature type="region of interest" description="Disordered" evidence="3">
    <location>
        <begin position="317"/>
        <end position="349"/>
    </location>
</feature>
<dbReference type="InterPro" id="IPR011993">
    <property type="entry name" value="PH-like_dom_sf"/>
</dbReference>
<keyword evidence="6" id="KW-1185">Reference proteome</keyword>
<evidence type="ECO:0000313" key="5">
    <source>
        <dbReference type="EMBL" id="EED20561.1"/>
    </source>
</evidence>
<feature type="compositionally biased region" description="Basic and acidic residues" evidence="3">
    <location>
        <begin position="35"/>
        <end position="46"/>
    </location>
</feature>
<dbReference type="PANTHER" id="PTHR23138">
    <property type="entry name" value="RAN BINDING PROTEIN"/>
    <property type="match status" value="1"/>
</dbReference>
<feature type="compositionally biased region" description="Polar residues" evidence="3">
    <location>
        <begin position="185"/>
        <end position="194"/>
    </location>
</feature>
<keyword evidence="2" id="KW-0539">Nucleus</keyword>
<feature type="compositionally biased region" description="Polar residues" evidence="3">
    <location>
        <begin position="141"/>
        <end position="151"/>
    </location>
</feature>
<feature type="compositionally biased region" description="Basic and acidic residues" evidence="3">
    <location>
        <begin position="110"/>
        <end position="128"/>
    </location>
</feature>
<dbReference type="PANTHER" id="PTHR23138:SF142">
    <property type="entry name" value="RAN-BINDING PROTEIN 3B-RELATED"/>
    <property type="match status" value="1"/>
</dbReference>
<evidence type="ECO:0000259" key="4">
    <source>
        <dbReference type="PROSITE" id="PS50196"/>
    </source>
</evidence>
<feature type="compositionally biased region" description="Low complexity" evidence="3">
    <location>
        <begin position="222"/>
        <end position="237"/>
    </location>
</feature>
<dbReference type="SUPFAM" id="SSF50729">
    <property type="entry name" value="PH domain-like"/>
    <property type="match status" value="1"/>
</dbReference>
<dbReference type="OMA" id="LFKGMRC"/>
<dbReference type="InterPro" id="IPR000156">
    <property type="entry name" value="Ran_bind_dom"/>
</dbReference>
<dbReference type="EMBL" id="EQ962654">
    <property type="protein sequence ID" value="EED20562.1"/>
    <property type="molecule type" value="Genomic_DNA"/>
</dbReference>
<dbReference type="Pfam" id="PF00638">
    <property type="entry name" value="Ran_BP1"/>
    <property type="match status" value="1"/>
</dbReference>
<dbReference type="EMBL" id="EQ962654">
    <property type="protein sequence ID" value="EED20561.1"/>
    <property type="molecule type" value="Genomic_DNA"/>
</dbReference>
<reference evidence="6" key="2">
    <citation type="journal article" date="2015" name="Genome Announc.">
        <title>Genome sequence of the AIDS-associated pathogen Penicillium marneffei (ATCC18224) and its near taxonomic relative Talaromyces stipitatus (ATCC10500).</title>
        <authorList>
            <person name="Nierman W.C."/>
            <person name="Fedorova-Abrams N.D."/>
            <person name="Andrianopoulos A."/>
        </authorList>
    </citation>
    <scope>NUCLEOTIDE SEQUENCE [LARGE SCALE GENOMIC DNA]</scope>
    <source>
        <strain evidence="6">ATCC 10500 / CBS 375.48 / QM 6759 / NRRL 1006</strain>
    </source>
</reference>
<dbReference type="GO" id="GO:0005634">
    <property type="term" value="C:nucleus"/>
    <property type="evidence" value="ECO:0007669"/>
    <property type="project" value="UniProtKB-SubCell"/>
</dbReference>
<dbReference type="PROSITE" id="PS50196">
    <property type="entry name" value="RANBD1"/>
    <property type="match status" value="1"/>
</dbReference>
<feature type="region of interest" description="Disordered" evidence="3">
    <location>
        <begin position="1"/>
        <end position="194"/>
    </location>
</feature>
<dbReference type="InterPro" id="IPR045255">
    <property type="entry name" value="RanBP1-like"/>
</dbReference>
<dbReference type="SMART" id="SM00160">
    <property type="entry name" value="RanBD"/>
    <property type="match status" value="1"/>
</dbReference>
<comment type="subcellular location">
    <subcellularLocation>
        <location evidence="1">Nucleus</location>
    </subcellularLocation>
</comment>
<organism evidence="5 6">
    <name type="scientific">Talaromyces stipitatus (strain ATCC 10500 / CBS 375.48 / QM 6759 / NRRL 1006)</name>
    <name type="common">Penicillium stipitatum</name>
    <dbReference type="NCBI Taxonomy" id="441959"/>
    <lineage>
        <taxon>Eukaryota</taxon>
        <taxon>Fungi</taxon>
        <taxon>Dikarya</taxon>
        <taxon>Ascomycota</taxon>
        <taxon>Pezizomycotina</taxon>
        <taxon>Eurotiomycetes</taxon>
        <taxon>Eurotiomycetidae</taxon>
        <taxon>Eurotiales</taxon>
        <taxon>Trichocomaceae</taxon>
        <taxon>Talaromyces</taxon>
        <taxon>Talaromyces sect. Talaromyces</taxon>
    </lineage>
</organism>
<dbReference type="Proteomes" id="UP000001745">
    <property type="component" value="Unassembled WGS sequence"/>
</dbReference>
<feature type="compositionally biased region" description="Polar residues" evidence="3">
    <location>
        <begin position="269"/>
        <end position="281"/>
    </location>
</feature>
<dbReference type="RefSeq" id="XP_002480996.1">
    <property type="nucleotide sequence ID" value="XM_002480951.1"/>
</dbReference>
<name>B8M8P8_TALSN</name>
<dbReference type="OrthoDB" id="185618at2759"/>
<evidence type="ECO:0000256" key="3">
    <source>
        <dbReference type="SAM" id="MobiDB-lite"/>
    </source>
</evidence>
<proteinExistence type="predicted"/>
<dbReference type="RefSeq" id="XP_002480995.1">
    <property type="nucleotide sequence ID" value="XM_002480950.1"/>
</dbReference>
<dbReference type="eggNOG" id="KOG0864">
    <property type="taxonomic scope" value="Eukaryota"/>
</dbReference>
<feature type="compositionally biased region" description="Basic and acidic residues" evidence="3">
    <location>
        <begin position="152"/>
        <end position="178"/>
    </location>
</feature>
<gene>
    <name evidence="5" type="ORF">TSTA_037790</name>
</gene>
<dbReference type="HOGENOM" id="CLU_019573_0_0_1"/>
<dbReference type="GeneID" id="8102155"/>
<evidence type="ECO:0000256" key="1">
    <source>
        <dbReference type="ARBA" id="ARBA00004123"/>
    </source>
</evidence>
<dbReference type="AlphaFoldDB" id="B8M8P8"/>
<protein>
    <submittedName>
        <fullName evidence="5">Nuclear protein export protein Yrb2, putative</fullName>
    </submittedName>
</protein>
<feature type="region of interest" description="Disordered" evidence="3">
    <location>
        <begin position="206"/>
        <end position="285"/>
    </location>
</feature>
<evidence type="ECO:0000256" key="2">
    <source>
        <dbReference type="ARBA" id="ARBA00023242"/>
    </source>
</evidence>
<feature type="domain" description="RanBD1" evidence="4">
    <location>
        <begin position="354"/>
        <end position="500"/>
    </location>
</feature>
<dbReference type="VEuPathDB" id="FungiDB:TSTA_037790"/>
<feature type="compositionally biased region" description="Basic and acidic residues" evidence="3">
    <location>
        <begin position="64"/>
        <end position="78"/>
    </location>
</feature>
<feature type="compositionally biased region" description="Basic and acidic residues" evidence="3">
    <location>
        <begin position="1"/>
        <end position="25"/>
    </location>
</feature>
<dbReference type="InParanoid" id="B8M8P8"/>
<dbReference type="STRING" id="441959.B8M8P8"/>
<reference evidence="5" key="1">
    <citation type="submission" date="2007-10" db="EMBL/GenBank/DDBJ databases">
        <authorList>
            <person name="Zhao H."/>
            <person name="Waite J.H."/>
        </authorList>
    </citation>
    <scope>NUCLEOTIDE SEQUENCE</scope>
    <source>
        <strain evidence="5">ATCC 10500</strain>
    </source>
</reference>
<sequence length="500" mass="53422">MSAASEDKDVPAAPHNEIDLIKEDAVTASDNDAAEPERPVRRKLQETRITSDGNPSVPDDDVENADRGRLKKRSHDDLQAEEGTTEQQTDSGHRRKRSRDTNDDGNWTKIDIERTTTPEPTGNKDDASAHILSPKKKRSLDQLQENGASAQSEEKANQENEKERETKRHRDASKDRLAAAEGAASTKTSLPKSFLNTSAVSPFASLGAKSSESEDAKPQTTSSSAFASSGLASFAGSEQSPFGALGSSTASVFSKATTTSTEKPAGSGFSLTSNTSSASPFATTGTSGFASLGSSGFGSGFGSGGFGGSATKLSSFASATGTGLGGSTTAKPFGADRDSDEEEEEEEGNVIPAGFEKEKEDERFFEQQIETGEEEEKTYFSCKAKLFHFTNKEWKERGVGTFKVNVKEPPEVGDVDDAQKKKKKTARMIMRADGVLRVMLNSPIFRGMPVGEVDGAEPKGKQLNLASVEDGKTVPLLLRVGNADSAKELYHVIIDLQKDL</sequence>